<keyword evidence="3" id="KW-0804">Transcription</keyword>
<evidence type="ECO:0000313" key="6">
    <source>
        <dbReference type="Proteomes" id="UP001579974"/>
    </source>
</evidence>
<gene>
    <name evidence="5" type="ORF">KKP3000_004099</name>
</gene>
<keyword evidence="6" id="KW-1185">Reference proteome</keyword>
<dbReference type="InterPro" id="IPR018060">
    <property type="entry name" value="HTH_AraC"/>
</dbReference>
<proteinExistence type="predicted"/>
<dbReference type="Proteomes" id="UP001579974">
    <property type="component" value="Unassembled WGS sequence"/>
</dbReference>
<accession>A0ABV5AEE9</accession>
<comment type="caution">
    <text evidence="5">The sequence shown here is derived from an EMBL/GenBank/DDBJ whole genome shotgun (WGS) entry which is preliminary data.</text>
</comment>
<evidence type="ECO:0000256" key="2">
    <source>
        <dbReference type="ARBA" id="ARBA00023125"/>
    </source>
</evidence>
<dbReference type="InterPro" id="IPR037923">
    <property type="entry name" value="HTH-like"/>
</dbReference>
<dbReference type="RefSeq" id="WP_275476823.1">
    <property type="nucleotide sequence ID" value="NZ_CP162940.1"/>
</dbReference>
<reference evidence="5 6" key="1">
    <citation type="journal article" date="2024" name="Int. J. Mol. Sci.">
        <title>Exploration of Alicyclobacillus spp. Genome in Search of Antibiotic Resistance.</title>
        <authorList>
            <person name="Bucka-Kolendo J."/>
            <person name="Kiousi D.E."/>
            <person name="Dekowska A."/>
            <person name="Mikolajczuk-Szczyrba A."/>
            <person name="Karadedos D.M."/>
            <person name="Michael P."/>
            <person name="Galanis A."/>
            <person name="Sokolowska B."/>
        </authorList>
    </citation>
    <scope>NUCLEOTIDE SEQUENCE [LARGE SCALE GENOMIC DNA]</scope>
    <source>
        <strain evidence="5 6">KKP 3000</strain>
    </source>
</reference>
<dbReference type="SMART" id="SM00342">
    <property type="entry name" value="HTH_ARAC"/>
    <property type="match status" value="1"/>
</dbReference>
<dbReference type="SUPFAM" id="SSF46689">
    <property type="entry name" value="Homeodomain-like"/>
    <property type="match status" value="2"/>
</dbReference>
<dbReference type="InterPro" id="IPR003313">
    <property type="entry name" value="AraC-bd"/>
</dbReference>
<protein>
    <submittedName>
        <fullName evidence="5">AraC family transcriptional regulator</fullName>
    </submittedName>
</protein>
<keyword evidence="2" id="KW-0238">DNA-binding</keyword>
<dbReference type="Gene3D" id="2.60.120.10">
    <property type="entry name" value="Jelly Rolls"/>
    <property type="match status" value="1"/>
</dbReference>
<dbReference type="Gene3D" id="1.10.10.60">
    <property type="entry name" value="Homeodomain-like"/>
    <property type="match status" value="2"/>
</dbReference>
<dbReference type="PANTHER" id="PTHR43280">
    <property type="entry name" value="ARAC-FAMILY TRANSCRIPTIONAL REGULATOR"/>
    <property type="match status" value="1"/>
</dbReference>
<dbReference type="Pfam" id="PF02311">
    <property type="entry name" value="AraC_binding"/>
    <property type="match status" value="1"/>
</dbReference>
<dbReference type="EMBL" id="JBDXSU010000006">
    <property type="protein sequence ID" value="MFB5190628.1"/>
    <property type="molecule type" value="Genomic_DNA"/>
</dbReference>
<evidence type="ECO:0000256" key="1">
    <source>
        <dbReference type="ARBA" id="ARBA00023015"/>
    </source>
</evidence>
<evidence type="ECO:0000259" key="4">
    <source>
        <dbReference type="PROSITE" id="PS01124"/>
    </source>
</evidence>
<keyword evidence="1" id="KW-0805">Transcription regulation</keyword>
<dbReference type="PANTHER" id="PTHR43280:SF2">
    <property type="entry name" value="HTH-TYPE TRANSCRIPTIONAL REGULATOR EXSA"/>
    <property type="match status" value="1"/>
</dbReference>
<dbReference type="InterPro" id="IPR014710">
    <property type="entry name" value="RmlC-like_jellyroll"/>
</dbReference>
<sequence length="262" mass="29883">MRVRTGLASESGDWDMGFHDHDDYELSAVFHGTGMFQCQGSTTSLSPGSLVLIPPNVPHRYWATTPIRFGIIQAGPLSQRLVDEFYRLTQCREPNVLRLSRHDIELYESMFHNWLNVASRVDGDNSTMLEAWLQLFFVFLAEQSKSRDVPITIEDAAEYIRSHLSGELRMADLATRLGMAESTFRRLFKTYYQMSPKQYQQKCRLEEAKWLLRSTKASMLQIAETIGFASLHTFSAWFQSVEGTAPTVWRKLQQSGAVSPSA</sequence>
<name>A0ABV5AEE9_9BACL</name>
<dbReference type="InterPro" id="IPR018062">
    <property type="entry name" value="HTH_AraC-typ_CS"/>
</dbReference>
<feature type="domain" description="HTH araC/xylS-type" evidence="4">
    <location>
        <begin position="154"/>
        <end position="252"/>
    </location>
</feature>
<evidence type="ECO:0000313" key="5">
    <source>
        <dbReference type="EMBL" id="MFB5190628.1"/>
    </source>
</evidence>
<dbReference type="PROSITE" id="PS01124">
    <property type="entry name" value="HTH_ARAC_FAMILY_2"/>
    <property type="match status" value="1"/>
</dbReference>
<organism evidence="5 6">
    <name type="scientific">Alicyclobacillus fastidiosus</name>
    <dbReference type="NCBI Taxonomy" id="392011"/>
    <lineage>
        <taxon>Bacteria</taxon>
        <taxon>Bacillati</taxon>
        <taxon>Bacillota</taxon>
        <taxon>Bacilli</taxon>
        <taxon>Bacillales</taxon>
        <taxon>Alicyclobacillaceae</taxon>
        <taxon>Alicyclobacillus</taxon>
    </lineage>
</organism>
<dbReference type="Pfam" id="PF12833">
    <property type="entry name" value="HTH_18"/>
    <property type="match status" value="1"/>
</dbReference>
<dbReference type="PROSITE" id="PS00041">
    <property type="entry name" value="HTH_ARAC_FAMILY_1"/>
    <property type="match status" value="1"/>
</dbReference>
<evidence type="ECO:0000256" key="3">
    <source>
        <dbReference type="ARBA" id="ARBA00023163"/>
    </source>
</evidence>
<dbReference type="InterPro" id="IPR009057">
    <property type="entry name" value="Homeodomain-like_sf"/>
</dbReference>
<dbReference type="SUPFAM" id="SSF51215">
    <property type="entry name" value="Regulatory protein AraC"/>
    <property type="match status" value="1"/>
</dbReference>